<dbReference type="InterPro" id="IPR044930">
    <property type="entry name" value="Homing_endonuclease_His-Me"/>
</dbReference>
<dbReference type="EMBL" id="CCSD01000109">
    <property type="protein sequence ID" value="CDZ92270.1"/>
    <property type="molecule type" value="Genomic_DNA"/>
</dbReference>
<dbReference type="Pfam" id="PF13392">
    <property type="entry name" value="HNH_3"/>
    <property type="match status" value="1"/>
</dbReference>
<dbReference type="AlphaFoldDB" id="A0A098BVL3"/>
<gene>
    <name evidence="2" type="ORF">RHRU231_930149</name>
</gene>
<protein>
    <recommendedName>
        <fullName evidence="1">HNH nuclease domain-containing protein</fullName>
    </recommendedName>
</protein>
<dbReference type="InterPro" id="IPR003615">
    <property type="entry name" value="HNH_nuc"/>
</dbReference>
<dbReference type="Gene3D" id="3.90.75.10">
    <property type="entry name" value="Homing Intron 3 (I-ppo) Encoded Endonuclease, Chain A"/>
    <property type="match status" value="1"/>
</dbReference>
<dbReference type="SUPFAM" id="SSF54060">
    <property type="entry name" value="His-Me finger endonucleases"/>
    <property type="match status" value="1"/>
</dbReference>
<name>A0A098BVL3_9NOCA</name>
<evidence type="ECO:0000313" key="3">
    <source>
        <dbReference type="Proteomes" id="UP000042997"/>
    </source>
</evidence>
<dbReference type="RefSeq" id="WP_082061368.1">
    <property type="nucleotide sequence ID" value="NZ_JABFDS010000001.1"/>
</dbReference>
<proteinExistence type="predicted"/>
<reference evidence="2 3" key="1">
    <citation type="journal article" date="2014" name="Genome Announc.">
        <title>Draft Genome Sequence of Propane- and Butane-Oxidizing Actinobacterium Rhodococcus ruber IEGM 231.</title>
        <authorList>
            <person name="Ivshina I.B."/>
            <person name="Kuyukina M.S."/>
            <person name="Krivoruchko A.V."/>
            <person name="Barbe V."/>
            <person name="Fischer C."/>
        </authorList>
    </citation>
    <scope>NUCLEOTIDE SEQUENCE [LARGE SCALE GENOMIC DNA]</scope>
</reference>
<accession>A0A098BVL3</accession>
<evidence type="ECO:0000313" key="2">
    <source>
        <dbReference type="EMBL" id="CDZ92270.1"/>
    </source>
</evidence>
<evidence type="ECO:0000259" key="1">
    <source>
        <dbReference type="Pfam" id="PF13392"/>
    </source>
</evidence>
<dbReference type="Proteomes" id="UP000042997">
    <property type="component" value="Unassembled WGS sequence"/>
</dbReference>
<feature type="domain" description="HNH nuclease" evidence="1">
    <location>
        <begin position="86"/>
        <end position="130"/>
    </location>
</feature>
<sequence>MSDQIEVLCSAEGCDRPRKSKGLCNMHYLRKYQRTRRHPNPPVGVHIRSLRLFWQKVDTSGDCWIWTGPLNERGYGRTEFRGKKHQAHRVAYETAFGVSIPAGHEIDHLCRNRTCVNPWHLEPVTHRENVIRSTSLKTHCVNGHPLSGSNLMHNSVSGNRCCRTCQLAASRRYKARKRAEETSHAHS</sequence>
<dbReference type="InterPro" id="IPR044925">
    <property type="entry name" value="His-Me_finger_sf"/>
</dbReference>
<dbReference type="GO" id="GO:0004519">
    <property type="term" value="F:endonuclease activity"/>
    <property type="evidence" value="ECO:0007669"/>
    <property type="project" value="InterPro"/>
</dbReference>
<organism evidence="2 3">
    <name type="scientific">Rhodococcus ruber</name>
    <dbReference type="NCBI Taxonomy" id="1830"/>
    <lineage>
        <taxon>Bacteria</taxon>
        <taxon>Bacillati</taxon>
        <taxon>Actinomycetota</taxon>
        <taxon>Actinomycetes</taxon>
        <taxon>Mycobacteriales</taxon>
        <taxon>Nocardiaceae</taxon>
        <taxon>Rhodococcus</taxon>
    </lineage>
</organism>